<keyword evidence="1" id="KW-1185">Reference proteome</keyword>
<organism evidence="1 2">
    <name type="scientific">Meloidogyne hapla</name>
    <name type="common">Root-knot nematode worm</name>
    <dbReference type="NCBI Taxonomy" id="6305"/>
    <lineage>
        <taxon>Eukaryota</taxon>
        <taxon>Metazoa</taxon>
        <taxon>Ecdysozoa</taxon>
        <taxon>Nematoda</taxon>
        <taxon>Chromadorea</taxon>
        <taxon>Rhabditida</taxon>
        <taxon>Tylenchina</taxon>
        <taxon>Tylenchomorpha</taxon>
        <taxon>Tylenchoidea</taxon>
        <taxon>Meloidogynidae</taxon>
        <taxon>Meloidogyninae</taxon>
        <taxon>Meloidogyne</taxon>
    </lineage>
</organism>
<dbReference type="AlphaFoldDB" id="A0A1I8C2Z9"/>
<reference evidence="2" key="1">
    <citation type="submission" date="2016-11" db="UniProtKB">
        <authorList>
            <consortium name="WormBaseParasite"/>
        </authorList>
    </citation>
    <scope>IDENTIFICATION</scope>
</reference>
<dbReference type="Proteomes" id="UP000095281">
    <property type="component" value="Unplaced"/>
</dbReference>
<name>A0A1I8C2Z9_MELHA</name>
<dbReference type="WBParaSite" id="MhA1_Contig963.frz3.gene10">
    <property type="protein sequence ID" value="MhA1_Contig963.frz3.gene10"/>
    <property type="gene ID" value="MhA1_Contig963.frz3.gene10"/>
</dbReference>
<evidence type="ECO:0000313" key="2">
    <source>
        <dbReference type="WBParaSite" id="MhA1_Contig963.frz3.gene10"/>
    </source>
</evidence>
<sequence>ARGPHNEFICQARIKVFFEGDNVRIVNNFIPHNIDHPNHLMIRMVV</sequence>
<proteinExistence type="predicted"/>
<accession>A0A1I8C2Z9</accession>
<protein>
    <submittedName>
        <fullName evidence="2">Galectin</fullName>
    </submittedName>
</protein>
<evidence type="ECO:0000313" key="1">
    <source>
        <dbReference type="Proteomes" id="UP000095281"/>
    </source>
</evidence>